<organism evidence="3 4">
    <name type="scientific">Roridomyces roridus</name>
    <dbReference type="NCBI Taxonomy" id="1738132"/>
    <lineage>
        <taxon>Eukaryota</taxon>
        <taxon>Fungi</taxon>
        <taxon>Dikarya</taxon>
        <taxon>Basidiomycota</taxon>
        <taxon>Agaricomycotina</taxon>
        <taxon>Agaricomycetes</taxon>
        <taxon>Agaricomycetidae</taxon>
        <taxon>Agaricales</taxon>
        <taxon>Marasmiineae</taxon>
        <taxon>Mycenaceae</taxon>
        <taxon>Roridomyces</taxon>
    </lineage>
</organism>
<dbReference type="AlphaFoldDB" id="A0AAD7CJT1"/>
<gene>
    <name evidence="3" type="ORF">FB45DRAFT_779916</name>
</gene>
<sequence>MQEIGVLVIVVLKARNLHDKYFWKQDAFAQVGLNGETKRTKVDVKGGQHPEWDEEIRVPVMKNGSEKNRKLEVSCWAKSPSKEENIGTGTIDLAETLKSGEFDDWVPLDINGVARGEVYLEMTFFSHAPAPSGLMVPKANLQRRPSKLSPAERLSRPVAAKEHLPPVQERLPPVQQKPQANEQLAAPSRTSPGRGGRESPLPPVPDSGSAHVPSALMPGRPHHAGAQSQQQLKPQAGVTHVPSILRPRNPKSSPTPIHGPPVEYNGVVPPQTYDSGSPTRTYTPVVQPPQSPYEDGPARYVSPPPSQWGHGANNTPGGFSFPVPTLAGAREPSLEYPPGAAYPPHPGHERHGSSGGPTPAPSFSPAPAPYQPPHSPFQQQPYPPQQSPFGQPPPTQFQSYPPPQGQSPYPPNTYQQSPPHGNNSSNLPDPYLLARYQTPLPLPPDSPTARNAPLPKVESTNPDNARLQAMRQAEEDAARRKEKEREDRERREKEDREREEQERREREDRERREREDRERREREDRERERKEKEERERRDREERERRDREQREREEQERKRVEEEAARRKAEEERIRAEEEAARRKREEEEAAARRKVEEERRRAEEEAARRKAQEQREREQKERERVLRRAEEEAARRREQERKDGELAQQMADEVKRAEEESARRKEQERKDRELAQQVYDEAMQQEERDRELARQLDRELNLQEGGGNTPGRW</sequence>
<dbReference type="Proteomes" id="UP001221142">
    <property type="component" value="Unassembled WGS sequence"/>
</dbReference>
<reference evidence="3" key="1">
    <citation type="submission" date="2023-03" db="EMBL/GenBank/DDBJ databases">
        <title>Massive genome expansion in bonnet fungi (Mycena s.s.) driven by repeated elements and novel gene families across ecological guilds.</title>
        <authorList>
            <consortium name="Lawrence Berkeley National Laboratory"/>
            <person name="Harder C.B."/>
            <person name="Miyauchi S."/>
            <person name="Viragh M."/>
            <person name="Kuo A."/>
            <person name="Thoen E."/>
            <person name="Andreopoulos B."/>
            <person name="Lu D."/>
            <person name="Skrede I."/>
            <person name="Drula E."/>
            <person name="Henrissat B."/>
            <person name="Morin E."/>
            <person name="Kohler A."/>
            <person name="Barry K."/>
            <person name="LaButti K."/>
            <person name="Morin E."/>
            <person name="Salamov A."/>
            <person name="Lipzen A."/>
            <person name="Mereny Z."/>
            <person name="Hegedus B."/>
            <person name="Baldrian P."/>
            <person name="Stursova M."/>
            <person name="Weitz H."/>
            <person name="Taylor A."/>
            <person name="Grigoriev I.V."/>
            <person name="Nagy L.G."/>
            <person name="Martin F."/>
            <person name="Kauserud H."/>
        </authorList>
    </citation>
    <scope>NUCLEOTIDE SEQUENCE</scope>
    <source>
        <strain evidence="3">9284</strain>
    </source>
</reference>
<evidence type="ECO:0000259" key="2">
    <source>
        <dbReference type="PROSITE" id="PS50004"/>
    </source>
</evidence>
<feature type="compositionally biased region" description="Polar residues" evidence="1">
    <location>
        <begin position="412"/>
        <end position="427"/>
    </location>
</feature>
<dbReference type="SUPFAM" id="SSF49562">
    <property type="entry name" value="C2 domain (Calcium/lipid-binding domain, CaLB)"/>
    <property type="match status" value="1"/>
</dbReference>
<accession>A0AAD7CJT1</accession>
<evidence type="ECO:0000313" key="3">
    <source>
        <dbReference type="EMBL" id="KAJ7650719.1"/>
    </source>
</evidence>
<feature type="compositionally biased region" description="Polar residues" evidence="1">
    <location>
        <begin position="272"/>
        <end position="284"/>
    </location>
</feature>
<dbReference type="InterPro" id="IPR000008">
    <property type="entry name" value="C2_dom"/>
</dbReference>
<feature type="compositionally biased region" description="Pro residues" evidence="1">
    <location>
        <begin position="358"/>
        <end position="411"/>
    </location>
</feature>
<dbReference type="SMART" id="SM00239">
    <property type="entry name" value="C2"/>
    <property type="match status" value="1"/>
</dbReference>
<keyword evidence="4" id="KW-1185">Reference proteome</keyword>
<feature type="compositionally biased region" description="Gly residues" evidence="1">
    <location>
        <begin position="706"/>
        <end position="715"/>
    </location>
</feature>
<proteinExistence type="predicted"/>
<protein>
    <recommendedName>
        <fullName evidence="2">C2 domain-containing protein</fullName>
    </recommendedName>
</protein>
<feature type="domain" description="C2" evidence="2">
    <location>
        <begin position="1"/>
        <end position="106"/>
    </location>
</feature>
<dbReference type="Gene3D" id="2.60.40.150">
    <property type="entry name" value="C2 domain"/>
    <property type="match status" value="1"/>
</dbReference>
<dbReference type="PANTHER" id="PTHR47052">
    <property type="entry name" value="CONSERVED SERINE PROLINE-RICH PROTEIN (AFU_ORTHOLOGUE AFUA_2G01790)"/>
    <property type="match status" value="1"/>
</dbReference>
<evidence type="ECO:0000256" key="1">
    <source>
        <dbReference type="SAM" id="MobiDB-lite"/>
    </source>
</evidence>
<dbReference type="InterPro" id="IPR052981">
    <property type="entry name" value="Ingression_C2_domain"/>
</dbReference>
<feature type="compositionally biased region" description="Basic and acidic residues" evidence="1">
    <location>
        <begin position="687"/>
        <end position="703"/>
    </location>
</feature>
<feature type="compositionally biased region" description="Basic and acidic residues" evidence="1">
    <location>
        <begin position="654"/>
        <end position="676"/>
    </location>
</feature>
<name>A0AAD7CJT1_9AGAR</name>
<dbReference type="PROSITE" id="PS50004">
    <property type="entry name" value="C2"/>
    <property type="match status" value="1"/>
</dbReference>
<dbReference type="Pfam" id="PF00168">
    <property type="entry name" value="C2"/>
    <property type="match status" value="1"/>
</dbReference>
<dbReference type="CDD" id="cd22265">
    <property type="entry name" value="UDM1_RNF168"/>
    <property type="match status" value="1"/>
</dbReference>
<dbReference type="InterPro" id="IPR035892">
    <property type="entry name" value="C2_domain_sf"/>
</dbReference>
<feature type="compositionally biased region" description="Basic and acidic residues" evidence="1">
    <location>
        <begin position="153"/>
        <end position="164"/>
    </location>
</feature>
<feature type="region of interest" description="Disordered" evidence="1">
    <location>
        <begin position="141"/>
        <end position="715"/>
    </location>
</feature>
<comment type="caution">
    <text evidence="3">The sequence shown here is derived from an EMBL/GenBank/DDBJ whole genome shotgun (WGS) entry which is preliminary data.</text>
</comment>
<evidence type="ECO:0000313" key="4">
    <source>
        <dbReference type="Proteomes" id="UP001221142"/>
    </source>
</evidence>
<feature type="compositionally biased region" description="Basic and acidic residues" evidence="1">
    <location>
        <begin position="472"/>
        <end position="647"/>
    </location>
</feature>
<dbReference type="EMBL" id="JARKIF010000001">
    <property type="protein sequence ID" value="KAJ7650719.1"/>
    <property type="molecule type" value="Genomic_DNA"/>
</dbReference>
<dbReference type="PANTHER" id="PTHR47052:SF3">
    <property type="entry name" value="INGRESSION PROTEIN 1"/>
    <property type="match status" value="1"/>
</dbReference>